<keyword evidence="3" id="KW-1133">Transmembrane helix</keyword>
<evidence type="ECO:0000256" key="3">
    <source>
        <dbReference type="SAM" id="Phobius"/>
    </source>
</evidence>
<feature type="transmembrane region" description="Helical" evidence="3">
    <location>
        <begin position="52"/>
        <end position="71"/>
    </location>
</feature>
<sequence>MKQEAWAERLNNHLKDYHQEPSRDLWEGIEASLDKQAQQAQGQVRRIALRRWLMAAAIIGVLLGGACLMWHNTPDQPQLAQADATPQAAASPNPEKLTAEAPAAAPEVSTPKEVAPEVIVPEPTETAAQPEETTAQPDETVTQPDETAVKPKEDTPNPQVRHPQPTEPKAYPQAEHHQQKPLRLTMGLFAQGNTNEMNNRNAVMMNPQMMQRVAATRAFLIDYEERESHNHPISFGLTVGYPINSWLALSSGLVYTKLSSTFTTLMPNHQIQRHQKLHYIGVPLNLQAHLLQWHGFSLYLSAGAQADWNVKAESNTDGINQVMDKDRMQWSVGSSLGLAYHIIPQLSLYAEPGVIHYIDNGSTINNYFKDKPTSFNLQLGLRFDLNSPQ</sequence>
<evidence type="ECO:0000256" key="1">
    <source>
        <dbReference type="ARBA" id="ARBA00022729"/>
    </source>
</evidence>
<evidence type="ECO:0000259" key="4">
    <source>
        <dbReference type="Pfam" id="PF13505"/>
    </source>
</evidence>
<evidence type="ECO:0000313" key="5">
    <source>
        <dbReference type="EMBL" id="MBE6272111.1"/>
    </source>
</evidence>
<comment type="caution">
    <text evidence="5">The sequence shown here is derived from an EMBL/GenBank/DDBJ whole genome shotgun (WGS) entry which is preliminary data.</text>
</comment>
<evidence type="ECO:0000256" key="2">
    <source>
        <dbReference type="SAM" id="MobiDB-lite"/>
    </source>
</evidence>
<reference evidence="5" key="1">
    <citation type="submission" date="2019-04" db="EMBL/GenBank/DDBJ databases">
        <title>Evolution of Biomass-Degrading Anaerobic Consortia Revealed by Metagenomics.</title>
        <authorList>
            <person name="Peng X."/>
        </authorList>
    </citation>
    <scope>NUCLEOTIDE SEQUENCE</scope>
    <source>
        <strain evidence="5">SIG140</strain>
    </source>
</reference>
<organism evidence="5 6">
    <name type="scientific">Xylanibacter ruminicola</name>
    <name type="common">Prevotella ruminicola</name>
    <dbReference type="NCBI Taxonomy" id="839"/>
    <lineage>
        <taxon>Bacteria</taxon>
        <taxon>Pseudomonadati</taxon>
        <taxon>Bacteroidota</taxon>
        <taxon>Bacteroidia</taxon>
        <taxon>Bacteroidales</taxon>
        <taxon>Prevotellaceae</taxon>
        <taxon>Xylanibacter</taxon>
    </lineage>
</organism>
<feature type="domain" description="Outer membrane protein beta-barrel" evidence="4">
    <location>
        <begin position="231"/>
        <end position="383"/>
    </location>
</feature>
<dbReference type="Proteomes" id="UP000806522">
    <property type="component" value="Unassembled WGS sequence"/>
</dbReference>
<dbReference type="AlphaFoldDB" id="A0A9D5PBA0"/>
<accession>A0A9D5PBA0</accession>
<protein>
    <recommendedName>
        <fullName evidence="4">Outer membrane protein beta-barrel domain-containing protein</fullName>
    </recommendedName>
</protein>
<proteinExistence type="predicted"/>
<name>A0A9D5PBA0_XYLRU</name>
<feature type="compositionally biased region" description="Low complexity" evidence="2">
    <location>
        <begin position="78"/>
        <end position="92"/>
    </location>
</feature>
<feature type="region of interest" description="Disordered" evidence="2">
    <location>
        <begin position="78"/>
        <end position="179"/>
    </location>
</feature>
<dbReference type="EMBL" id="SUYC01000024">
    <property type="protein sequence ID" value="MBE6272111.1"/>
    <property type="molecule type" value="Genomic_DNA"/>
</dbReference>
<feature type="compositionally biased region" description="Low complexity" evidence="2">
    <location>
        <begin position="121"/>
        <end position="137"/>
    </location>
</feature>
<keyword evidence="1" id="KW-0732">Signal</keyword>
<gene>
    <name evidence="5" type="ORF">E7101_14380</name>
</gene>
<keyword evidence="3" id="KW-0472">Membrane</keyword>
<dbReference type="Pfam" id="PF13505">
    <property type="entry name" value="OMP_b-brl"/>
    <property type="match status" value="1"/>
</dbReference>
<dbReference type="Gene3D" id="2.40.160.20">
    <property type="match status" value="1"/>
</dbReference>
<dbReference type="InterPro" id="IPR011250">
    <property type="entry name" value="OMP/PagP_B-barrel"/>
</dbReference>
<dbReference type="SUPFAM" id="SSF56925">
    <property type="entry name" value="OMPA-like"/>
    <property type="match status" value="1"/>
</dbReference>
<keyword evidence="3" id="KW-0812">Transmembrane</keyword>
<evidence type="ECO:0000313" key="6">
    <source>
        <dbReference type="Proteomes" id="UP000806522"/>
    </source>
</evidence>
<dbReference type="InterPro" id="IPR027385">
    <property type="entry name" value="Beta-barrel_OMP"/>
</dbReference>